<protein>
    <submittedName>
        <fullName evidence="4">Glycosyl transferase</fullName>
    </submittedName>
</protein>
<dbReference type="CDD" id="cd00761">
    <property type="entry name" value="Glyco_tranf_GTA_type"/>
    <property type="match status" value="1"/>
</dbReference>
<organism evidence="4 6">
    <name type="scientific">Staphylococcus microti</name>
    <dbReference type="NCBI Taxonomy" id="569857"/>
    <lineage>
        <taxon>Bacteria</taxon>
        <taxon>Bacillati</taxon>
        <taxon>Bacillota</taxon>
        <taxon>Bacilli</taxon>
        <taxon>Bacillales</taxon>
        <taxon>Staphylococcaceae</taxon>
        <taxon>Staphylococcus</taxon>
    </lineage>
</organism>
<evidence type="ECO:0000313" key="3">
    <source>
        <dbReference type="EMBL" id="KIX91415.1"/>
    </source>
</evidence>
<dbReference type="InterPro" id="IPR029044">
    <property type="entry name" value="Nucleotide-diphossugar_trans"/>
</dbReference>
<dbReference type="Pfam" id="PF00535">
    <property type="entry name" value="Glycos_transf_2"/>
    <property type="match status" value="1"/>
</dbReference>
<sequence length="214" mass="24993">MDNIKVSVIIPVFNAEEYIVETLKSVENQTFKKDIEVILINDGSEDNSVQVINEFIANSTKEHIHYRVYDDGENKGQGARRNLGIDIATGESILFLDSDDFIEDQTLEIAYNRLSGTKENDFVVFEWAYYYPETGVTKYVNKERYNLKLALYRNTVEMLLACSTYFTVNKLYKRSFLQRHHIRYGEGYIYEDFEFYVACALKAYRVPVISNILF</sequence>
<dbReference type="EMBL" id="JXWY01000014">
    <property type="protein sequence ID" value="KIX91415.1"/>
    <property type="molecule type" value="Genomic_DNA"/>
</dbReference>
<gene>
    <name evidence="4" type="primary">kfoC_2</name>
    <name evidence="4" type="ORF">NCTC13832_01552</name>
    <name evidence="3" type="ORF">TP70_02515</name>
</gene>
<dbReference type="Proteomes" id="UP000032366">
    <property type="component" value="Unassembled WGS sequence"/>
</dbReference>
<evidence type="ECO:0000259" key="2">
    <source>
        <dbReference type="Pfam" id="PF00535"/>
    </source>
</evidence>
<reference evidence="3 5" key="1">
    <citation type="submission" date="2015-01" db="EMBL/GenBank/DDBJ databases">
        <authorList>
            <person name="Guo J."/>
        </authorList>
    </citation>
    <scope>NUCLEOTIDE SEQUENCE [LARGE SCALE GENOMIC DNA]</scope>
    <source>
        <strain evidence="3 5">DSM 22147</strain>
    </source>
</reference>
<keyword evidence="4" id="KW-0808">Transferase</keyword>
<dbReference type="Gene3D" id="3.90.550.10">
    <property type="entry name" value="Spore Coat Polysaccharide Biosynthesis Protein SpsA, Chain A"/>
    <property type="match status" value="1"/>
</dbReference>
<dbReference type="AlphaFoldDB" id="A0A0D6XSM0"/>
<keyword evidence="5" id="KW-1185">Reference proteome</keyword>
<dbReference type="PANTHER" id="PTHR22916">
    <property type="entry name" value="GLYCOSYLTRANSFERASE"/>
    <property type="match status" value="1"/>
</dbReference>
<evidence type="ECO:0000313" key="4">
    <source>
        <dbReference type="EMBL" id="SUM57851.1"/>
    </source>
</evidence>
<evidence type="ECO:0000256" key="1">
    <source>
        <dbReference type="ARBA" id="ARBA00006739"/>
    </source>
</evidence>
<proteinExistence type="inferred from homology"/>
<dbReference type="EMBL" id="UHDT01000001">
    <property type="protein sequence ID" value="SUM57851.1"/>
    <property type="molecule type" value="Genomic_DNA"/>
</dbReference>
<dbReference type="SUPFAM" id="SSF53448">
    <property type="entry name" value="Nucleotide-diphospho-sugar transferases"/>
    <property type="match status" value="1"/>
</dbReference>
<feature type="domain" description="Glycosyltransferase 2-like" evidence="2">
    <location>
        <begin position="7"/>
        <end position="178"/>
    </location>
</feature>
<dbReference type="PANTHER" id="PTHR22916:SF3">
    <property type="entry name" value="UDP-GLCNAC:BETAGAL BETA-1,3-N-ACETYLGLUCOSAMINYLTRANSFERASE-LIKE PROTEIN 1"/>
    <property type="match status" value="1"/>
</dbReference>
<dbReference type="InterPro" id="IPR001173">
    <property type="entry name" value="Glyco_trans_2-like"/>
</dbReference>
<name>A0A0D6XSM0_9STAP</name>
<reference evidence="4 6" key="2">
    <citation type="submission" date="2018-06" db="EMBL/GenBank/DDBJ databases">
        <authorList>
            <consortium name="Pathogen Informatics"/>
            <person name="Doyle S."/>
        </authorList>
    </citation>
    <scope>NUCLEOTIDE SEQUENCE [LARGE SCALE GENOMIC DNA]</scope>
    <source>
        <strain evidence="4 6">NCTC13832</strain>
    </source>
</reference>
<dbReference type="GO" id="GO:0016758">
    <property type="term" value="F:hexosyltransferase activity"/>
    <property type="evidence" value="ECO:0007669"/>
    <property type="project" value="UniProtKB-ARBA"/>
</dbReference>
<accession>A0A0D6XSM0</accession>
<dbReference type="Proteomes" id="UP000254100">
    <property type="component" value="Unassembled WGS sequence"/>
</dbReference>
<evidence type="ECO:0000313" key="6">
    <source>
        <dbReference type="Proteomes" id="UP000254100"/>
    </source>
</evidence>
<dbReference type="RefSeq" id="WP_044359101.1">
    <property type="nucleotide sequence ID" value="NZ_JXWY01000014.1"/>
</dbReference>
<dbReference type="OrthoDB" id="7019976at2"/>
<comment type="similarity">
    <text evidence="1">Belongs to the glycosyltransferase 2 family.</text>
</comment>
<evidence type="ECO:0000313" key="5">
    <source>
        <dbReference type="Proteomes" id="UP000032366"/>
    </source>
</evidence>
<dbReference type="STRING" id="569857.TP70_02515"/>